<dbReference type="NCBIfam" id="NF003976">
    <property type="entry name" value="PRK05469.1"/>
    <property type="match status" value="1"/>
</dbReference>
<dbReference type="CDD" id="cd03892">
    <property type="entry name" value="M20_peptT"/>
    <property type="match status" value="1"/>
</dbReference>
<dbReference type="Pfam" id="PF07687">
    <property type="entry name" value="M20_dimer"/>
    <property type="match status" value="1"/>
</dbReference>
<evidence type="ECO:0000256" key="2">
    <source>
        <dbReference type="ARBA" id="ARBA00009692"/>
    </source>
</evidence>
<feature type="binding site" evidence="9 11">
    <location>
        <position position="375"/>
    </location>
    <ligand>
        <name>Zn(2+)</name>
        <dbReference type="ChEBI" id="CHEBI:29105"/>
        <label>2</label>
    </ligand>
</feature>
<keyword evidence="7 9" id="KW-0862">Zinc</keyword>
<dbReference type="GO" id="GO:0008237">
    <property type="term" value="F:metallopeptidase activity"/>
    <property type="evidence" value="ECO:0007669"/>
    <property type="project" value="UniProtKB-KW"/>
</dbReference>
<proteinExistence type="inferred from homology"/>
<evidence type="ECO:0000256" key="11">
    <source>
        <dbReference type="PIRSR" id="PIRSR037215-2"/>
    </source>
</evidence>
<gene>
    <name evidence="9" type="primary">pepT</name>
    <name evidence="13" type="ORF">SAMN02745138_01169</name>
</gene>
<name>A0A1M6PUU7_9FIRM</name>
<dbReference type="Gene3D" id="3.30.70.360">
    <property type="match status" value="1"/>
</dbReference>
<dbReference type="GO" id="GO:0005829">
    <property type="term" value="C:cytosol"/>
    <property type="evidence" value="ECO:0007669"/>
    <property type="project" value="TreeGrafter"/>
</dbReference>
<comment type="function">
    <text evidence="9">Cleaves the N-terminal amino acid of tripeptides.</text>
</comment>
<dbReference type="Gene3D" id="3.40.630.10">
    <property type="entry name" value="Zn peptidases"/>
    <property type="match status" value="1"/>
</dbReference>
<dbReference type="GO" id="GO:0006508">
    <property type="term" value="P:proteolysis"/>
    <property type="evidence" value="ECO:0007669"/>
    <property type="project" value="UniProtKB-UniRule"/>
</dbReference>
<feature type="binding site" evidence="9 11">
    <location>
        <position position="194"/>
    </location>
    <ligand>
        <name>Zn(2+)</name>
        <dbReference type="ChEBI" id="CHEBI:29105"/>
        <label>1</label>
    </ligand>
</feature>
<dbReference type="InterPro" id="IPR001261">
    <property type="entry name" value="ArgE/DapE_CS"/>
</dbReference>
<dbReference type="InterPro" id="IPR002933">
    <property type="entry name" value="Peptidase_M20"/>
</dbReference>
<keyword evidence="14" id="KW-1185">Reference proteome</keyword>
<evidence type="ECO:0000256" key="9">
    <source>
        <dbReference type="HAMAP-Rule" id="MF_00550"/>
    </source>
</evidence>
<feature type="binding site" evidence="9 11">
    <location>
        <position position="172"/>
    </location>
    <ligand>
        <name>Zn(2+)</name>
        <dbReference type="ChEBI" id="CHEBI:29105"/>
        <label>2</label>
    </ligand>
</feature>
<keyword evidence="4 9" id="KW-0645">Protease</keyword>
<dbReference type="PROSITE" id="PS00758">
    <property type="entry name" value="ARGE_DAPE_CPG2_1"/>
    <property type="match status" value="1"/>
</dbReference>
<evidence type="ECO:0000256" key="4">
    <source>
        <dbReference type="ARBA" id="ARBA00022670"/>
    </source>
</evidence>
<protein>
    <recommendedName>
        <fullName evidence="9">Peptidase T</fullName>
        <ecNumber evidence="9">3.4.11.4</ecNumber>
    </recommendedName>
    <alternativeName>
        <fullName evidence="9">Aminotripeptidase</fullName>
        <shortName evidence="9">Tripeptidase</shortName>
    </alternativeName>
    <alternativeName>
        <fullName evidence="9">Tripeptide aminopeptidase</fullName>
    </alternativeName>
</protein>
<feature type="binding site" evidence="9 11">
    <location>
        <position position="137"/>
    </location>
    <ligand>
        <name>Zn(2+)</name>
        <dbReference type="ChEBI" id="CHEBI:29105"/>
        <label>1</label>
    </ligand>
</feature>
<dbReference type="PIRSF" id="PIRSF037215">
    <property type="entry name" value="Peptidase_M20B"/>
    <property type="match status" value="1"/>
</dbReference>
<dbReference type="GO" id="GO:0008270">
    <property type="term" value="F:zinc ion binding"/>
    <property type="evidence" value="ECO:0007669"/>
    <property type="project" value="UniProtKB-UniRule"/>
</dbReference>
<dbReference type="EMBL" id="FRAH01000016">
    <property type="protein sequence ID" value="SHK11711.1"/>
    <property type="molecule type" value="Genomic_DNA"/>
</dbReference>
<dbReference type="HAMAP" id="MF_00550">
    <property type="entry name" value="Aminopeptidase_M20"/>
    <property type="match status" value="1"/>
</dbReference>
<keyword evidence="3 9" id="KW-0031">Aminopeptidase</keyword>
<dbReference type="SUPFAM" id="SSF55031">
    <property type="entry name" value="Bacterial exopeptidase dimerisation domain"/>
    <property type="match status" value="1"/>
</dbReference>
<reference evidence="13 14" key="1">
    <citation type="submission" date="2016-11" db="EMBL/GenBank/DDBJ databases">
        <authorList>
            <person name="Jaros S."/>
            <person name="Januszkiewicz K."/>
            <person name="Wedrychowicz H."/>
        </authorList>
    </citation>
    <scope>NUCLEOTIDE SEQUENCE [LARGE SCALE GENOMIC DNA]</scope>
    <source>
        <strain evidence="13 14">DSM 14214</strain>
    </source>
</reference>
<dbReference type="InterPro" id="IPR010161">
    <property type="entry name" value="Peptidase_M20B"/>
</dbReference>
<dbReference type="GO" id="GO:0045148">
    <property type="term" value="F:tripeptide aminopeptidase activity"/>
    <property type="evidence" value="ECO:0007669"/>
    <property type="project" value="UniProtKB-UniRule"/>
</dbReference>
<evidence type="ECO:0000256" key="7">
    <source>
        <dbReference type="ARBA" id="ARBA00022833"/>
    </source>
</evidence>
<dbReference type="OrthoDB" id="9804934at2"/>
<keyword evidence="8 9" id="KW-0482">Metalloprotease</keyword>
<evidence type="ECO:0000256" key="8">
    <source>
        <dbReference type="ARBA" id="ARBA00023049"/>
    </source>
</evidence>
<feature type="active site" evidence="9 10">
    <location>
        <position position="79"/>
    </location>
</feature>
<comment type="similarity">
    <text evidence="2 9">Belongs to the peptidase M20B family.</text>
</comment>
<evidence type="ECO:0000256" key="6">
    <source>
        <dbReference type="ARBA" id="ARBA00022801"/>
    </source>
</evidence>
<comment type="catalytic activity">
    <reaction evidence="1 9">
        <text>Release of the N-terminal residue from a tripeptide.</text>
        <dbReference type="EC" id="3.4.11.4"/>
    </reaction>
</comment>
<feature type="binding site" evidence="9 11">
    <location>
        <position position="77"/>
    </location>
    <ligand>
        <name>Zn(2+)</name>
        <dbReference type="ChEBI" id="CHEBI:29105"/>
        <label>1</label>
    </ligand>
</feature>
<dbReference type="SUPFAM" id="SSF53187">
    <property type="entry name" value="Zn-dependent exopeptidases"/>
    <property type="match status" value="1"/>
</dbReference>
<feature type="domain" description="Peptidase M20 dimerisation" evidence="12">
    <location>
        <begin position="203"/>
        <end position="303"/>
    </location>
</feature>
<feature type="binding site" evidence="9 11">
    <location>
        <position position="137"/>
    </location>
    <ligand>
        <name>Zn(2+)</name>
        <dbReference type="ChEBI" id="CHEBI:29105"/>
        <label>2</label>
    </ligand>
</feature>
<sequence length="409" mass="44728">MKSVSERFLTYIKQPTTSDENSSAIPSTKQQLVFGDFLVKECQAIGLADAVMDRHGYVMATLPATDPNAPTIGFIAHMDTSPDAKGDGIMPHIVHHYDGETIQLNGISLSPDEFPDLKNYIGDTLITTDGTTLLGADDKAGIAEILSAMEYLMTHPEIPHGKIRIAFTPDEEIGAGADHFDVKKFGADFAYTLDGGKIGELEYENFNAAQAVIHIKGRSVHPGTAKNIMQNAALIGTEIASLLPEKEIPSKTEGYEGFFHLCSFEGNVSEATLTYIIRDFNSETFAHRKNLIQLIVERKNIQYPNAITLELKDQYYNMASKIADCMEIVDLAKQAMEACGITPIVQPIRGGTDGARLSFMGLPCPNLFAGGHNFHGPYEYIPVSSMEKAVEMIVKIAELSCGVDFQKKL</sequence>
<dbReference type="PROSITE" id="PS00759">
    <property type="entry name" value="ARGE_DAPE_CPG2_2"/>
    <property type="match status" value="1"/>
</dbReference>
<dbReference type="GO" id="GO:0043171">
    <property type="term" value="P:peptide catabolic process"/>
    <property type="evidence" value="ECO:0007669"/>
    <property type="project" value="UniProtKB-UniRule"/>
</dbReference>
<dbReference type="InterPro" id="IPR011650">
    <property type="entry name" value="Peptidase_M20_dimer"/>
</dbReference>
<keyword evidence="6 9" id="KW-0378">Hydrolase</keyword>
<dbReference type="NCBIfam" id="TIGR01882">
    <property type="entry name" value="peptidase-T"/>
    <property type="match status" value="1"/>
</dbReference>
<comment type="cofactor">
    <cofactor evidence="9 11">
        <name>Zn(2+)</name>
        <dbReference type="ChEBI" id="CHEBI:29105"/>
    </cofactor>
    <text evidence="9 11">Binds 2 Zn(2+) ions per subunit.</text>
</comment>
<dbReference type="PANTHER" id="PTHR42994">
    <property type="entry name" value="PEPTIDASE T"/>
    <property type="match status" value="1"/>
</dbReference>
<organism evidence="13 14">
    <name type="scientific">Anaerotignum lactatifermentans DSM 14214</name>
    <dbReference type="NCBI Taxonomy" id="1121323"/>
    <lineage>
        <taxon>Bacteria</taxon>
        <taxon>Bacillati</taxon>
        <taxon>Bacillota</taxon>
        <taxon>Clostridia</taxon>
        <taxon>Lachnospirales</taxon>
        <taxon>Anaerotignaceae</taxon>
        <taxon>Anaerotignum</taxon>
    </lineage>
</organism>
<dbReference type="NCBIfam" id="NF009920">
    <property type="entry name" value="PRK13381.1"/>
    <property type="match status" value="1"/>
</dbReference>
<evidence type="ECO:0000256" key="10">
    <source>
        <dbReference type="PIRSR" id="PIRSR037215-1"/>
    </source>
</evidence>
<feature type="active site" description="Proton acceptor" evidence="9 10">
    <location>
        <position position="171"/>
    </location>
</feature>
<accession>A0A1M6PUU7</accession>
<dbReference type="PANTHER" id="PTHR42994:SF1">
    <property type="entry name" value="PEPTIDASE T"/>
    <property type="match status" value="1"/>
</dbReference>
<dbReference type="Pfam" id="PF01546">
    <property type="entry name" value="Peptidase_M20"/>
    <property type="match status" value="1"/>
</dbReference>
<evidence type="ECO:0000313" key="14">
    <source>
        <dbReference type="Proteomes" id="UP000183975"/>
    </source>
</evidence>
<dbReference type="AlphaFoldDB" id="A0A1M6PUU7"/>
<comment type="subcellular location">
    <subcellularLocation>
        <location evidence="9">Cytoplasm</location>
    </subcellularLocation>
</comment>
<evidence type="ECO:0000256" key="3">
    <source>
        <dbReference type="ARBA" id="ARBA00022438"/>
    </source>
</evidence>
<evidence type="ECO:0000313" key="13">
    <source>
        <dbReference type="EMBL" id="SHK11711.1"/>
    </source>
</evidence>
<keyword evidence="9" id="KW-0963">Cytoplasm</keyword>
<dbReference type="EC" id="3.4.11.4" evidence="9"/>
<dbReference type="Proteomes" id="UP000183975">
    <property type="component" value="Unassembled WGS sequence"/>
</dbReference>
<evidence type="ECO:0000256" key="1">
    <source>
        <dbReference type="ARBA" id="ARBA00000870"/>
    </source>
</evidence>
<dbReference type="InterPro" id="IPR036264">
    <property type="entry name" value="Bact_exopeptidase_dim_dom"/>
</dbReference>
<evidence type="ECO:0000259" key="12">
    <source>
        <dbReference type="Pfam" id="PF07687"/>
    </source>
</evidence>
<evidence type="ECO:0000256" key="5">
    <source>
        <dbReference type="ARBA" id="ARBA00022723"/>
    </source>
</evidence>
<keyword evidence="5 9" id="KW-0479">Metal-binding</keyword>